<dbReference type="PANTHER" id="PTHR31668">
    <property type="entry name" value="GLUCOSE TRANSPORT TRANSCRIPTION REGULATOR RGT1-RELATED-RELATED"/>
    <property type="match status" value="1"/>
</dbReference>
<evidence type="ECO:0000256" key="3">
    <source>
        <dbReference type="ARBA" id="ARBA00023125"/>
    </source>
</evidence>
<feature type="compositionally biased region" description="Polar residues" evidence="6">
    <location>
        <begin position="69"/>
        <end position="99"/>
    </location>
</feature>
<evidence type="ECO:0000256" key="1">
    <source>
        <dbReference type="ARBA" id="ARBA00022723"/>
    </source>
</evidence>
<dbReference type="EMBL" id="ML736153">
    <property type="protein sequence ID" value="KAE8383725.1"/>
    <property type="molecule type" value="Genomic_DNA"/>
</dbReference>
<evidence type="ECO:0000313" key="8">
    <source>
        <dbReference type="EMBL" id="KAE8383725.1"/>
    </source>
</evidence>
<feature type="domain" description="Zn(2)-C6 fungal-type" evidence="7">
    <location>
        <begin position="27"/>
        <end position="58"/>
    </location>
</feature>
<dbReference type="PROSITE" id="PS50048">
    <property type="entry name" value="ZN2_CY6_FUNGAL_2"/>
    <property type="match status" value="1"/>
</dbReference>
<keyword evidence="5" id="KW-0539">Nucleus</keyword>
<dbReference type="SMART" id="SM00906">
    <property type="entry name" value="Fungal_trans"/>
    <property type="match status" value="1"/>
</dbReference>
<proteinExistence type="predicted"/>
<evidence type="ECO:0000256" key="6">
    <source>
        <dbReference type="SAM" id="MobiDB-lite"/>
    </source>
</evidence>
<reference evidence="8 9" key="1">
    <citation type="submission" date="2019-04" db="EMBL/GenBank/DDBJ databases">
        <title>Friends and foes A comparative genomics studyof 23 Aspergillus species from section Flavi.</title>
        <authorList>
            <consortium name="DOE Joint Genome Institute"/>
            <person name="Kjaerbolling I."/>
            <person name="Vesth T."/>
            <person name="Frisvad J.C."/>
            <person name="Nybo J.L."/>
            <person name="Theobald S."/>
            <person name="Kildgaard S."/>
            <person name="Isbrandt T."/>
            <person name="Kuo A."/>
            <person name="Sato A."/>
            <person name="Lyhne E.K."/>
            <person name="Kogle M.E."/>
            <person name="Wiebenga A."/>
            <person name="Kun R.S."/>
            <person name="Lubbers R.J."/>
            <person name="Makela M.R."/>
            <person name="Barry K."/>
            <person name="Chovatia M."/>
            <person name="Clum A."/>
            <person name="Daum C."/>
            <person name="Haridas S."/>
            <person name="He G."/>
            <person name="LaButti K."/>
            <person name="Lipzen A."/>
            <person name="Mondo S."/>
            <person name="Riley R."/>
            <person name="Salamov A."/>
            <person name="Simmons B.A."/>
            <person name="Magnuson J.K."/>
            <person name="Henrissat B."/>
            <person name="Mortensen U.H."/>
            <person name="Larsen T.O."/>
            <person name="Devries R.P."/>
            <person name="Grigoriev I.V."/>
            <person name="Machida M."/>
            <person name="Baker S.E."/>
            <person name="Andersen M.R."/>
        </authorList>
    </citation>
    <scope>NUCLEOTIDE SEQUENCE [LARGE SCALE GENOMIC DNA]</scope>
    <source>
        <strain evidence="8 9">IBT 29228</strain>
    </source>
</reference>
<dbReference type="CDD" id="cd12148">
    <property type="entry name" value="fungal_TF_MHR"/>
    <property type="match status" value="1"/>
</dbReference>
<dbReference type="GO" id="GO:0005634">
    <property type="term" value="C:nucleus"/>
    <property type="evidence" value="ECO:0007669"/>
    <property type="project" value="TreeGrafter"/>
</dbReference>
<dbReference type="PROSITE" id="PS00463">
    <property type="entry name" value="ZN2_CY6_FUNGAL_1"/>
    <property type="match status" value="1"/>
</dbReference>
<feature type="region of interest" description="Disordered" evidence="6">
    <location>
        <begin position="67"/>
        <end position="99"/>
    </location>
</feature>
<dbReference type="GO" id="GO:0001080">
    <property type="term" value="P:nitrogen catabolite activation of transcription from RNA polymerase II promoter"/>
    <property type="evidence" value="ECO:0007669"/>
    <property type="project" value="TreeGrafter"/>
</dbReference>
<dbReference type="Pfam" id="PF04082">
    <property type="entry name" value="Fungal_trans"/>
    <property type="match status" value="1"/>
</dbReference>
<sequence length="687" mass="77163">MDNDTLTRRHPYSGTGPRRYMSKAQRACDLCRSRKSACQIDTAPPCRLCRVHGQHCEFTNRIVRKKRQPLQNASYSPPNPFNRENVSSDGRTNEPSEFTSLMQPVESTTIHMTEGPTHDDAPTAGEQLYDFSMVQGIEDADASVLGSGDHGIMEELMLSIYEGQGLSHIEANAAPGPPSLDNHQAFTSQICGLSGDMDPYVLQHYRFDARAEFVFSKLAIRSVQDTGIPVQFLLSKPELSNESKAITSLETPFTREELPELSQIVAPEIGERLIQLFSRFVNRQFPIFSEKRLPQPRAASAHLLAAIYLITQPFTTFDDYLCIEFVYSPPSPQVLFRIAWSELNNSLSQPTIQSLQAALILLLHPPLNPLLLDSTLKWTLLGMTVSMAQTLGLHLDPSMWNLPLAEVRTRRRLSWVVFALDKWFAFSFGRPSHISRENWLITELDPGDVESGDPISGAHSYAIEFSKLTTILDNVLTSLYSIRSLSTLCKDFRLTISNARPLMHDLTAWHAGLPLSLSMESTPGSKQTSDDSASLHVAYQSVKILILRALLRPFNNADHLPSELEQSDEWHAARSQIRKTASSEVDAALSLISNLQPAHYQAFWAPWLKTSFACIMNLLFLLTVVAHQTCGPDGTNAGEEYRQNRETLDRARMLFRLHAKSLDIIKFALLRIDAVFWIGWERVLGFP</sequence>
<dbReference type="InterPro" id="IPR007219">
    <property type="entry name" value="XnlR_reg_dom"/>
</dbReference>
<evidence type="ECO:0000259" key="7">
    <source>
        <dbReference type="PROSITE" id="PS50048"/>
    </source>
</evidence>
<evidence type="ECO:0000256" key="4">
    <source>
        <dbReference type="ARBA" id="ARBA00023163"/>
    </source>
</evidence>
<dbReference type="SMART" id="SM00066">
    <property type="entry name" value="GAL4"/>
    <property type="match status" value="1"/>
</dbReference>
<dbReference type="SUPFAM" id="SSF57701">
    <property type="entry name" value="Zn2/Cys6 DNA-binding domain"/>
    <property type="match status" value="1"/>
</dbReference>
<dbReference type="GO" id="GO:0006351">
    <property type="term" value="P:DNA-templated transcription"/>
    <property type="evidence" value="ECO:0007669"/>
    <property type="project" value="InterPro"/>
</dbReference>
<name>A0A5N7BPF9_9EURO</name>
<dbReference type="InterPro" id="IPR036864">
    <property type="entry name" value="Zn2-C6_fun-type_DNA-bd_sf"/>
</dbReference>
<keyword evidence="2" id="KW-0805">Transcription regulation</keyword>
<dbReference type="InterPro" id="IPR001138">
    <property type="entry name" value="Zn2Cys6_DnaBD"/>
</dbReference>
<keyword evidence="1" id="KW-0479">Metal-binding</keyword>
<dbReference type="CDD" id="cd00067">
    <property type="entry name" value="GAL4"/>
    <property type="match status" value="1"/>
</dbReference>
<gene>
    <name evidence="8" type="ORF">BDV26DRAFT_250686</name>
</gene>
<dbReference type="Proteomes" id="UP000326198">
    <property type="component" value="Unassembled WGS sequence"/>
</dbReference>
<dbReference type="GO" id="GO:0003677">
    <property type="term" value="F:DNA binding"/>
    <property type="evidence" value="ECO:0007669"/>
    <property type="project" value="UniProtKB-KW"/>
</dbReference>
<keyword evidence="4" id="KW-0804">Transcription</keyword>
<dbReference type="InterPro" id="IPR050797">
    <property type="entry name" value="Carb_Metab_Trans_Reg"/>
</dbReference>
<keyword evidence="3" id="KW-0238">DNA-binding</keyword>
<evidence type="ECO:0000256" key="2">
    <source>
        <dbReference type="ARBA" id="ARBA00023015"/>
    </source>
</evidence>
<dbReference type="GO" id="GO:0000981">
    <property type="term" value="F:DNA-binding transcription factor activity, RNA polymerase II-specific"/>
    <property type="evidence" value="ECO:0007669"/>
    <property type="project" value="InterPro"/>
</dbReference>
<dbReference type="PANTHER" id="PTHR31668:SF4">
    <property type="entry name" value="TRANSCRIPTIONAL ACTIVATOR PROTEIN DAL81"/>
    <property type="match status" value="1"/>
</dbReference>
<keyword evidence="9" id="KW-1185">Reference proteome</keyword>
<dbReference type="Gene3D" id="4.10.240.10">
    <property type="entry name" value="Zn(2)-C6 fungal-type DNA-binding domain"/>
    <property type="match status" value="1"/>
</dbReference>
<evidence type="ECO:0000313" key="9">
    <source>
        <dbReference type="Proteomes" id="UP000326198"/>
    </source>
</evidence>
<evidence type="ECO:0000256" key="5">
    <source>
        <dbReference type="ARBA" id="ARBA00023242"/>
    </source>
</evidence>
<protein>
    <submittedName>
        <fullName evidence="8">Fungal-specific transcription factor domain-containing protein</fullName>
    </submittedName>
</protein>
<accession>A0A5N7BPF9</accession>
<dbReference type="AlphaFoldDB" id="A0A5N7BPF9"/>
<dbReference type="GO" id="GO:0008270">
    <property type="term" value="F:zinc ion binding"/>
    <property type="evidence" value="ECO:0007669"/>
    <property type="project" value="InterPro"/>
</dbReference>
<organism evidence="8 9">
    <name type="scientific">Aspergillus bertholletiae</name>
    <dbReference type="NCBI Taxonomy" id="1226010"/>
    <lineage>
        <taxon>Eukaryota</taxon>
        <taxon>Fungi</taxon>
        <taxon>Dikarya</taxon>
        <taxon>Ascomycota</taxon>
        <taxon>Pezizomycotina</taxon>
        <taxon>Eurotiomycetes</taxon>
        <taxon>Eurotiomycetidae</taxon>
        <taxon>Eurotiales</taxon>
        <taxon>Aspergillaceae</taxon>
        <taxon>Aspergillus</taxon>
        <taxon>Aspergillus subgen. Circumdati</taxon>
    </lineage>
</organism>
<dbReference type="OrthoDB" id="3034343at2759"/>